<reference evidence="2 3" key="1">
    <citation type="submission" date="2015-11" db="EMBL/GenBank/DDBJ databases">
        <title>Genomic analysis of 38 Legionella species identifies large and diverse effector repertoires.</title>
        <authorList>
            <person name="Burstein D."/>
            <person name="Amaro F."/>
            <person name="Zusman T."/>
            <person name="Lifshitz Z."/>
            <person name="Cohen O."/>
            <person name="Gilbert J.A."/>
            <person name="Pupko T."/>
            <person name="Shuman H.A."/>
            <person name="Segal G."/>
        </authorList>
    </citation>
    <scope>NUCLEOTIDE SEQUENCE [LARGE SCALE GENOMIC DNA]</scope>
    <source>
        <strain evidence="2 3">CDC#1442-AUS-E</strain>
    </source>
</reference>
<proteinExistence type="predicted"/>
<dbReference type="PATRIC" id="fig|45073.5.peg.174"/>
<keyword evidence="3" id="KW-1185">Reference proteome</keyword>
<dbReference type="OrthoDB" id="5653503at2"/>
<comment type="caution">
    <text evidence="2">The sequence shown here is derived from an EMBL/GenBank/DDBJ whole genome shotgun (WGS) entry which is preliminary data.</text>
</comment>
<dbReference type="AlphaFoldDB" id="A0A0W0Y6Q5"/>
<gene>
    <name evidence="2" type="ORF">Lqui_0164</name>
</gene>
<evidence type="ECO:0000256" key="1">
    <source>
        <dbReference type="SAM" id="MobiDB-lite"/>
    </source>
</evidence>
<dbReference type="Proteomes" id="UP000054618">
    <property type="component" value="Unassembled WGS sequence"/>
</dbReference>
<dbReference type="RefSeq" id="WP_058506303.1">
    <property type="nucleotide sequence ID" value="NZ_CAAAIK010000029.1"/>
</dbReference>
<organism evidence="2 3">
    <name type="scientific">Legionella quinlivanii</name>
    <dbReference type="NCBI Taxonomy" id="45073"/>
    <lineage>
        <taxon>Bacteria</taxon>
        <taxon>Pseudomonadati</taxon>
        <taxon>Pseudomonadota</taxon>
        <taxon>Gammaproteobacteria</taxon>
        <taxon>Legionellales</taxon>
        <taxon>Legionellaceae</taxon>
        <taxon>Legionella</taxon>
    </lineage>
</organism>
<evidence type="ECO:0000313" key="2">
    <source>
        <dbReference type="EMBL" id="KTD52522.1"/>
    </source>
</evidence>
<sequence>MKKSKTKLTKEAIENIAKVQTLCAIITAECERIKYIEYNPRSYDAAWEGLKEPIENLRKVTDIIYTLNSDDLQKKVNETWLMLAERMIDIADWHLSDVKGDIVRDETSKNVNMDTVSLWRDRGFDYIADASLHIPFYHHFLDIKIAYHLAGDDTKTASQFRKIISILKKQNLLSLEKATASLHMPYLVELFEIALDVSSEAKPGAERDGLMKSIMAFADSSIRYPKGTTAKEKKKHEIRFHEFRELVAKHASNKNKGRLQLISSMESAEDEHSQTVNIDSDDDTVVLYRDDDSMTEDEFESEYTEAERMLQKKYDAKKRGRSMDKEQEEARASKKREAPHALSAVTENGSLLNSSDAVDFLVGLAAPGTPSRTMQTHSPQNLNSPAKNISTNLDNLFFGGRNRYTPSPSPEQRNERAPKVTDVTHALVNALDQIKHYIKPYQTKALEHLADSLRTKDISCSAFLYRQALAMDSTNDGLLEKYTSTVESEKVVACISKDKAEIFNKTLERLPEMLNAAFEQRSGDEYRVFVLNSLKSMSGISPDFFKDLSDNFNNYLEQTCSSAAIPAM</sequence>
<feature type="compositionally biased region" description="Basic and acidic residues" evidence="1">
    <location>
        <begin position="321"/>
        <end position="339"/>
    </location>
</feature>
<evidence type="ECO:0000313" key="3">
    <source>
        <dbReference type="Proteomes" id="UP000054618"/>
    </source>
</evidence>
<feature type="region of interest" description="Disordered" evidence="1">
    <location>
        <begin position="314"/>
        <end position="341"/>
    </location>
</feature>
<dbReference type="EMBL" id="LNYS01000004">
    <property type="protein sequence ID" value="KTD52522.1"/>
    <property type="molecule type" value="Genomic_DNA"/>
</dbReference>
<name>A0A0W0Y6Q5_9GAMM</name>
<accession>A0A0W0Y6Q5</accession>
<protein>
    <submittedName>
        <fullName evidence="2">Uncharacterized protein</fullName>
    </submittedName>
</protein>